<comment type="caution">
    <text evidence="2">The sequence shown here is derived from an EMBL/GenBank/DDBJ whole genome shotgun (WGS) entry which is preliminary data.</text>
</comment>
<evidence type="ECO:0000313" key="3">
    <source>
        <dbReference type="Proteomes" id="UP000765509"/>
    </source>
</evidence>
<name>A0A9Q3JN88_9BASI</name>
<accession>A0A9Q3JN88</accession>
<feature type="region of interest" description="Disordered" evidence="1">
    <location>
        <begin position="1"/>
        <end position="20"/>
    </location>
</feature>
<gene>
    <name evidence="2" type="ORF">O181_104976</name>
</gene>
<dbReference type="Proteomes" id="UP000765509">
    <property type="component" value="Unassembled WGS sequence"/>
</dbReference>
<sequence length="105" mass="11680">MSSTHPSRLSSPDTNIVTQPSTAEPINTLKCSWVWVYFSDTDEQYVHCSITDSSGKTCNKKLKHDKTGITKAMSQHLNLSHCLTNPKSEALVKGKNITLDRFVKA</sequence>
<evidence type="ECO:0000256" key="1">
    <source>
        <dbReference type="SAM" id="MobiDB-lite"/>
    </source>
</evidence>
<reference evidence="2" key="1">
    <citation type="submission" date="2021-03" db="EMBL/GenBank/DDBJ databases">
        <title>Draft genome sequence of rust myrtle Austropuccinia psidii MF-1, a brazilian biotype.</title>
        <authorList>
            <person name="Quecine M.C."/>
            <person name="Pachon D.M.R."/>
            <person name="Bonatelli M.L."/>
            <person name="Correr F.H."/>
            <person name="Franceschini L.M."/>
            <person name="Leite T.F."/>
            <person name="Margarido G.R.A."/>
            <person name="Almeida C.A."/>
            <person name="Ferrarezi J.A."/>
            <person name="Labate C.A."/>
        </authorList>
    </citation>
    <scope>NUCLEOTIDE SEQUENCE</scope>
    <source>
        <strain evidence="2">MF-1</strain>
    </source>
</reference>
<protein>
    <recommendedName>
        <fullName evidence="4">BED-type domain-containing protein</fullName>
    </recommendedName>
</protein>
<dbReference type="OrthoDB" id="4924145at2759"/>
<organism evidence="2 3">
    <name type="scientific">Austropuccinia psidii MF-1</name>
    <dbReference type="NCBI Taxonomy" id="1389203"/>
    <lineage>
        <taxon>Eukaryota</taxon>
        <taxon>Fungi</taxon>
        <taxon>Dikarya</taxon>
        <taxon>Basidiomycota</taxon>
        <taxon>Pucciniomycotina</taxon>
        <taxon>Pucciniomycetes</taxon>
        <taxon>Pucciniales</taxon>
        <taxon>Sphaerophragmiaceae</taxon>
        <taxon>Austropuccinia</taxon>
    </lineage>
</organism>
<evidence type="ECO:0008006" key="4">
    <source>
        <dbReference type="Google" id="ProtNLM"/>
    </source>
</evidence>
<dbReference type="EMBL" id="AVOT02077128">
    <property type="protein sequence ID" value="MBW0565261.1"/>
    <property type="molecule type" value="Genomic_DNA"/>
</dbReference>
<proteinExistence type="predicted"/>
<evidence type="ECO:0000313" key="2">
    <source>
        <dbReference type="EMBL" id="MBW0565261.1"/>
    </source>
</evidence>
<dbReference type="AlphaFoldDB" id="A0A9Q3JN88"/>
<keyword evidence="3" id="KW-1185">Reference proteome</keyword>